<evidence type="ECO:0000313" key="8">
    <source>
        <dbReference type="Proteomes" id="UP000779508"/>
    </source>
</evidence>
<evidence type="ECO:0000256" key="4">
    <source>
        <dbReference type="ARBA" id="ARBA00022989"/>
    </source>
</evidence>
<dbReference type="Pfam" id="PF02653">
    <property type="entry name" value="BPD_transp_2"/>
    <property type="match status" value="1"/>
</dbReference>
<feature type="transmembrane region" description="Helical" evidence="6">
    <location>
        <begin position="188"/>
        <end position="209"/>
    </location>
</feature>
<gene>
    <name evidence="7" type="ORF">KQI88_06720</name>
</gene>
<protein>
    <submittedName>
        <fullName evidence="7">ABC transporter permease</fullName>
    </submittedName>
</protein>
<comment type="subcellular location">
    <subcellularLocation>
        <location evidence="1">Cell membrane</location>
        <topology evidence="1">Multi-pass membrane protein</topology>
    </subcellularLocation>
</comment>
<dbReference type="PANTHER" id="PTHR32196:SF15">
    <property type="entry name" value="SUGAR ABC TRANSPORTER PERMEASE PROTEIN"/>
    <property type="match status" value="1"/>
</dbReference>
<accession>A0ABS6G0T0</accession>
<name>A0ABS6G0T0_9FIRM</name>
<evidence type="ECO:0000256" key="3">
    <source>
        <dbReference type="ARBA" id="ARBA00022692"/>
    </source>
</evidence>
<proteinExistence type="predicted"/>
<feature type="transmembrane region" description="Helical" evidence="6">
    <location>
        <begin position="239"/>
        <end position="256"/>
    </location>
</feature>
<evidence type="ECO:0000256" key="1">
    <source>
        <dbReference type="ARBA" id="ARBA00004651"/>
    </source>
</evidence>
<organism evidence="7 8">
    <name type="scientific">Alkaliphilus flagellatus</name>
    <dbReference type="NCBI Taxonomy" id="2841507"/>
    <lineage>
        <taxon>Bacteria</taxon>
        <taxon>Bacillati</taxon>
        <taxon>Bacillota</taxon>
        <taxon>Clostridia</taxon>
        <taxon>Peptostreptococcales</taxon>
        <taxon>Natronincolaceae</taxon>
        <taxon>Alkaliphilus</taxon>
    </lineage>
</organism>
<dbReference type="PANTHER" id="PTHR32196">
    <property type="entry name" value="ABC TRANSPORTER PERMEASE PROTEIN YPHD-RELATED-RELATED"/>
    <property type="match status" value="1"/>
</dbReference>
<evidence type="ECO:0000256" key="6">
    <source>
        <dbReference type="SAM" id="Phobius"/>
    </source>
</evidence>
<evidence type="ECO:0000313" key="7">
    <source>
        <dbReference type="EMBL" id="MBU5676105.1"/>
    </source>
</evidence>
<dbReference type="InterPro" id="IPR001851">
    <property type="entry name" value="ABC_transp_permease"/>
</dbReference>
<keyword evidence="3 6" id="KW-0812">Transmembrane</keyword>
<dbReference type="EMBL" id="JAHLQK010000002">
    <property type="protein sequence ID" value="MBU5676105.1"/>
    <property type="molecule type" value="Genomic_DNA"/>
</dbReference>
<dbReference type="Proteomes" id="UP000779508">
    <property type="component" value="Unassembled WGS sequence"/>
</dbReference>
<feature type="transmembrane region" description="Helical" evidence="6">
    <location>
        <begin position="45"/>
        <end position="63"/>
    </location>
</feature>
<feature type="transmembrane region" description="Helical" evidence="6">
    <location>
        <begin position="95"/>
        <end position="117"/>
    </location>
</feature>
<keyword evidence="2" id="KW-1003">Cell membrane</keyword>
<evidence type="ECO:0000256" key="5">
    <source>
        <dbReference type="ARBA" id="ARBA00023136"/>
    </source>
</evidence>
<comment type="caution">
    <text evidence="7">The sequence shown here is derived from an EMBL/GenBank/DDBJ whole genome shotgun (WGS) entry which is preliminary data.</text>
</comment>
<sequence length="346" mass="36620">MKERVKQFIEKFGLPRIIIVGFLIFLSILAAIVKIPFGELIKDSLVRTGMNGVLVLAMVPGILSGVGLNFGLPLGILCGLLGGLISIELNLSGGIGFFAAVLFSIPLAAIVGFGYGWLLNKVKGSEMMVATYVGFSAVSLMSIGWMILPFKSPEMAWPIGKGVRTTISLAGRFDKILNDFATFNIGSITIPTGLILFTLALCGIVWIFLRSKTGVAMKAAGDNPRFAMAAGINVNKHRIIGTILSTILGAIGIIVYSQSFGFLQLYQAPMFMGFAAVAAILIGGATVKKASISNVLIGTFLFQSLLVVALPVANKIMTLGSLAEITRIIVSNGIILYALTQVRGGE</sequence>
<feature type="transmembrane region" description="Helical" evidence="6">
    <location>
        <begin position="129"/>
        <end position="148"/>
    </location>
</feature>
<keyword evidence="4 6" id="KW-1133">Transmembrane helix</keyword>
<keyword evidence="8" id="KW-1185">Reference proteome</keyword>
<feature type="transmembrane region" description="Helical" evidence="6">
    <location>
        <begin position="268"/>
        <end position="287"/>
    </location>
</feature>
<feature type="transmembrane region" description="Helical" evidence="6">
    <location>
        <begin position="70"/>
        <end position="89"/>
    </location>
</feature>
<feature type="transmembrane region" description="Helical" evidence="6">
    <location>
        <begin position="294"/>
        <end position="313"/>
    </location>
</feature>
<reference evidence="7 8" key="1">
    <citation type="submission" date="2021-06" db="EMBL/GenBank/DDBJ databases">
        <authorList>
            <person name="Sun Q."/>
            <person name="Li D."/>
        </authorList>
    </citation>
    <scope>NUCLEOTIDE SEQUENCE [LARGE SCALE GENOMIC DNA]</scope>
    <source>
        <strain evidence="7 8">MSJ-5</strain>
    </source>
</reference>
<feature type="transmembrane region" description="Helical" evidence="6">
    <location>
        <begin position="12"/>
        <end position="33"/>
    </location>
</feature>
<dbReference type="RefSeq" id="WP_216415583.1">
    <property type="nucleotide sequence ID" value="NZ_JAHLQK010000002.1"/>
</dbReference>
<evidence type="ECO:0000256" key="2">
    <source>
        <dbReference type="ARBA" id="ARBA00022475"/>
    </source>
</evidence>
<keyword evidence="5 6" id="KW-0472">Membrane</keyword>